<evidence type="ECO:0000256" key="5">
    <source>
        <dbReference type="SAM" id="MobiDB-lite"/>
    </source>
</evidence>
<evidence type="ECO:0000256" key="2">
    <source>
        <dbReference type="ARBA" id="ARBA00022723"/>
    </source>
</evidence>
<dbReference type="SUPFAM" id="SSF50022">
    <property type="entry name" value="ISP domain"/>
    <property type="match status" value="1"/>
</dbReference>
<evidence type="ECO:0000256" key="4">
    <source>
        <dbReference type="ARBA" id="ARBA00023014"/>
    </source>
</evidence>
<gene>
    <name evidence="7" type="ORF">TELCIR_23448</name>
</gene>
<sequence length="65" mass="7196">MFGSVDQNPDTSPVVTEVLGKASDVPPGTKKEFRVRQKPILVINDNGKFYATSGLCPHYDYPLEK</sequence>
<evidence type="ECO:0000259" key="6">
    <source>
        <dbReference type="PROSITE" id="PS51296"/>
    </source>
</evidence>
<organism evidence="7 8">
    <name type="scientific">Teladorsagia circumcincta</name>
    <name type="common">Brown stomach worm</name>
    <name type="synonym">Ostertagia circumcincta</name>
    <dbReference type="NCBI Taxonomy" id="45464"/>
    <lineage>
        <taxon>Eukaryota</taxon>
        <taxon>Metazoa</taxon>
        <taxon>Ecdysozoa</taxon>
        <taxon>Nematoda</taxon>
        <taxon>Chromadorea</taxon>
        <taxon>Rhabditida</taxon>
        <taxon>Rhabditina</taxon>
        <taxon>Rhabditomorpha</taxon>
        <taxon>Strongyloidea</taxon>
        <taxon>Trichostrongylidae</taxon>
        <taxon>Teladorsagia</taxon>
    </lineage>
</organism>
<evidence type="ECO:0000256" key="1">
    <source>
        <dbReference type="ARBA" id="ARBA00022714"/>
    </source>
</evidence>
<reference evidence="7 8" key="1">
    <citation type="submission" date="2015-09" db="EMBL/GenBank/DDBJ databases">
        <title>Draft genome of the parasitic nematode Teladorsagia circumcincta isolate WARC Sus (inbred).</title>
        <authorList>
            <person name="Mitreva M."/>
        </authorList>
    </citation>
    <scope>NUCLEOTIDE SEQUENCE [LARGE SCALE GENOMIC DNA]</scope>
    <source>
        <strain evidence="7 8">S</strain>
    </source>
</reference>
<feature type="non-terminal residue" evidence="7">
    <location>
        <position position="65"/>
    </location>
</feature>
<dbReference type="EMBL" id="KZ388303">
    <property type="protein sequence ID" value="PIO55168.1"/>
    <property type="molecule type" value="Genomic_DNA"/>
</dbReference>
<feature type="compositionally biased region" description="Polar residues" evidence="5">
    <location>
        <begin position="1"/>
        <end position="14"/>
    </location>
</feature>
<dbReference type="GO" id="GO:0046872">
    <property type="term" value="F:metal ion binding"/>
    <property type="evidence" value="ECO:0007669"/>
    <property type="project" value="UniProtKB-KW"/>
</dbReference>
<accession>A0A2G9TB98</accession>
<keyword evidence="4" id="KW-0411">Iron-sulfur</keyword>
<keyword evidence="8" id="KW-1185">Reference proteome</keyword>
<feature type="region of interest" description="Disordered" evidence="5">
    <location>
        <begin position="1"/>
        <end position="30"/>
    </location>
</feature>
<dbReference type="Proteomes" id="UP000230423">
    <property type="component" value="Unassembled WGS sequence"/>
</dbReference>
<proteinExistence type="predicted"/>
<keyword evidence="2" id="KW-0479">Metal-binding</keyword>
<evidence type="ECO:0000256" key="3">
    <source>
        <dbReference type="ARBA" id="ARBA00023004"/>
    </source>
</evidence>
<protein>
    <recommendedName>
        <fullName evidence="6">Rieske domain-containing protein</fullName>
    </recommendedName>
</protein>
<dbReference type="PROSITE" id="PS51296">
    <property type="entry name" value="RIESKE"/>
    <property type="match status" value="1"/>
</dbReference>
<evidence type="ECO:0000313" key="7">
    <source>
        <dbReference type="EMBL" id="PIO55168.1"/>
    </source>
</evidence>
<dbReference type="InterPro" id="IPR036922">
    <property type="entry name" value="Rieske_2Fe-2S_sf"/>
</dbReference>
<dbReference type="Gene3D" id="2.102.10.10">
    <property type="entry name" value="Rieske [2Fe-2S] iron-sulphur domain"/>
    <property type="match status" value="1"/>
</dbReference>
<keyword evidence="1" id="KW-0001">2Fe-2S</keyword>
<dbReference type="Pfam" id="PF00355">
    <property type="entry name" value="Rieske"/>
    <property type="match status" value="1"/>
</dbReference>
<evidence type="ECO:0000313" key="8">
    <source>
        <dbReference type="Proteomes" id="UP000230423"/>
    </source>
</evidence>
<dbReference type="AlphaFoldDB" id="A0A2G9TB98"/>
<dbReference type="GO" id="GO:0051537">
    <property type="term" value="F:2 iron, 2 sulfur cluster binding"/>
    <property type="evidence" value="ECO:0007669"/>
    <property type="project" value="UniProtKB-KW"/>
</dbReference>
<keyword evidence="3" id="KW-0408">Iron</keyword>
<dbReference type="OrthoDB" id="5840486at2759"/>
<feature type="domain" description="Rieske" evidence="6">
    <location>
        <begin position="17"/>
        <end position="65"/>
    </location>
</feature>
<name>A0A2G9TB98_TELCI</name>
<dbReference type="InterPro" id="IPR017941">
    <property type="entry name" value="Rieske_2Fe-2S"/>
</dbReference>